<dbReference type="Proteomes" id="UP000192472">
    <property type="component" value="Unassembled WGS sequence"/>
</dbReference>
<gene>
    <name evidence="1" type="ORF">SAMN04488029_3068</name>
</gene>
<dbReference type="EMBL" id="FWYF01000003">
    <property type="protein sequence ID" value="SMD36784.1"/>
    <property type="molecule type" value="Genomic_DNA"/>
</dbReference>
<sequence>MKTRQQFHHLIDGIKDEEKLEAYFDLIQSLNNRTNGELWNTLSKFEQEELLISYDESNSPENLVPHSLVKEQHGKWLKK</sequence>
<dbReference type="AlphaFoldDB" id="A0A1W2GJQ6"/>
<organism evidence="1 2">
    <name type="scientific">Reichenbachiella faecimaris</name>
    <dbReference type="NCBI Taxonomy" id="692418"/>
    <lineage>
        <taxon>Bacteria</taxon>
        <taxon>Pseudomonadati</taxon>
        <taxon>Bacteroidota</taxon>
        <taxon>Cytophagia</taxon>
        <taxon>Cytophagales</taxon>
        <taxon>Reichenbachiellaceae</taxon>
        <taxon>Reichenbachiella</taxon>
    </lineage>
</organism>
<keyword evidence="2" id="KW-1185">Reference proteome</keyword>
<protein>
    <submittedName>
        <fullName evidence="1">Uncharacterized protein</fullName>
    </submittedName>
</protein>
<name>A0A1W2GJQ6_REIFA</name>
<dbReference type="OrthoDB" id="1123256at2"/>
<accession>A0A1W2GJQ6</accession>
<dbReference type="RefSeq" id="WP_084373708.1">
    <property type="nucleotide sequence ID" value="NZ_FWYF01000003.1"/>
</dbReference>
<evidence type="ECO:0000313" key="1">
    <source>
        <dbReference type="EMBL" id="SMD36784.1"/>
    </source>
</evidence>
<proteinExistence type="predicted"/>
<evidence type="ECO:0000313" key="2">
    <source>
        <dbReference type="Proteomes" id="UP000192472"/>
    </source>
</evidence>
<dbReference type="STRING" id="692418.SAMN04488029_3068"/>
<reference evidence="1 2" key="1">
    <citation type="submission" date="2017-04" db="EMBL/GenBank/DDBJ databases">
        <authorList>
            <person name="Afonso C.L."/>
            <person name="Miller P.J."/>
            <person name="Scott M.A."/>
            <person name="Spackman E."/>
            <person name="Goraichik I."/>
            <person name="Dimitrov K.M."/>
            <person name="Suarez D.L."/>
            <person name="Swayne D.E."/>
        </authorList>
    </citation>
    <scope>NUCLEOTIDE SEQUENCE [LARGE SCALE GENOMIC DNA]</scope>
    <source>
        <strain evidence="1 2">DSM 26133</strain>
    </source>
</reference>